<comment type="caution">
    <text evidence="6">The sequence shown here is derived from an EMBL/GenBank/DDBJ whole genome shotgun (WGS) entry which is preliminary data.</text>
</comment>
<dbReference type="GO" id="GO:0016020">
    <property type="term" value="C:membrane"/>
    <property type="evidence" value="ECO:0007669"/>
    <property type="project" value="UniProtKB-SubCell"/>
</dbReference>
<dbReference type="EMBL" id="LZIT01000100">
    <property type="protein sequence ID" value="OBG40961.1"/>
    <property type="molecule type" value="Genomic_DNA"/>
</dbReference>
<dbReference type="RefSeq" id="WP_068208131.1">
    <property type="nucleotide sequence ID" value="NZ_LZIT01000100.1"/>
</dbReference>
<feature type="transmembrane region" description="Helical" evidence="5">
    <location>
        <begin position="90"/>
        <end position="112"/>
    </location>
</feature>
<evidence type="ECO:0000256" key="3">
    <source>
        <dbReference type="SAM" id="Coils"/>
    </source>
</evidence>
<dbReference type="PANTHER" id="PTHR37042:SF4">
    <property type="entry name" value="OUTER MEMBRANE PROTEIN RV1973"/>
    <property type="match status" value="1"/>
</dbReference>
<keyword evidence="5" id="KW-1133">Transmembrane helix</keyword>
<evidence type="ECO:0000256" key="4">
    <source>
        <dbReference type="SAM" id="MobiDB-lite"/>
    </source>
</evidence>
<reference evidence="6 7" key="1">
    <citation type="submission" date="2016-06" db="EMBL/GenBank/DDBJ databases">
        <authorList>
            <person name="Sutton G."/>
            <person name="Brinkac L."/>
            <person name="Sanka R."/>
            <person name="Adams M."/>
            <person name="Lau E."/>
            <person name="Sam S."/>
            <person name="Sreng N."/>
            <person name="Him V."/>
            <person name="Kerleguer A."/>
            <person name="Cheng S."/>
        </authorList>
    </citation>
    <scope>NUCLEOTIDE SEQUENCE [LARGE SCALE GENOMIC DNA]</scope>
    <source>
        <strain evidence="6 7">E2978</strain>
    </source>
</reference>
<evidence type="ECO:0000256" key="1">
    <source>
        <dbReference type="ARBA" id="ARBA00004370"/>
    </source>
</evidence>
<evidence type="ECO:0000313" key="6">
    <source>
        <dbReference type="EMBL" id="OBG40961.1"/>
    </source>
</evidence>
<dbReference type="PANTHER" id="PTHR37042">
    <property type="entry name" value="OUTER MEMBRANE PROTEIN RV1973"/>
    <property type="match status" value="1"/>
</dbReference>
<feature type="region of interest" description="Disordered" evidence="4">
    <location>
        <begin position="37"/>
        <end position="81"/>
    </location>
</feature>
<evidence type="ECO:0000256" key="5">
    <source>
        <dbReference type="SAM" id="Phobius"/>
    </source>
</evidence>
<protein>
    <recommendedName>
        <fullName evidence="8">Mammalian cell entry protein</fullName>
    </recommendedName>
</protein>
<feature type="coiled-coil region" evidence="3">
    <location>
        <begin position="2"/>
        <end position="29"/>
    </location>
</feature>
<organism evidence="6 7">
    <name type="scientific">Mycobacterium alsense</name>
    <dbReference type="NCBI Taxonomy" id="324058"/>
    <lineage>
        <taxon>Bacteria</taxon>
        <taxon>Bacillati</taxon>
        <taxon>Actinomycetota</taxon>
        <taxon>Actinomycetes</taxon>
        <taxon>Mycobacteriales</taxon>
        <taxon>Mycobacteriaceae</taxon>
        <taxon>Mycobacterium</taxon>
    </lineage>
</organism>
<sequence length="245" mass="26585">MVELAEAEAAEAEARLAAASARARAIRLRRQADLIEDLEQHDASTQDETGAEPAGPEAPAAEQDPGGEPEEAPSRRRRYRPNIRRPRWSTCVKGLAVIVVISAVSASGYIAWQHRKLSQQARHEAEFVAAARQGVVTMTSLDFNKAKDDVQRIIESATGEFKDDFRKKADDFINVVQQSKVVTKGTVHAAAVESMTDDSAVVLVAATSEVTNAAGAKNEPRAWRLSVTVTRDGGQLKLSKVEFVP</sequence>
<dbReference type="AlphaFoldDB" id="A0ABD6P2T6"/>
<feature type="compositionally biased region" description="Low complexity" evidence="4">
    <location>
        <begin position="51"/>
        <end position="64"/>
    </location>
</feature>
<keyword evidence="5" id="KW-0812">Transmembrane</keyword>
<comment type="subcellular location">
    <subcellularLocation>
        <location evidence="1">Membrane</location>
    </subcellularLocation>
</comment>
<proteinExistence type="predicted"/>
<gene>
    <name evidence="6" type="ORF">A5672_13290</name>
</gene>
<evidence type="ECO:0000256" key="2">
    <source>
        <dbReference type="ARBA" id="ARBA00023136"/>
    </source>
</evidence>
<keyword evidence="2 5" id="KW-0472">Membrane</keyword>
<accession>A0ABD6P2T6</accession>
<keyword evidence="3" id="KW-0175">Coiled coil</keyword>
<evidence type="ECO:0008006" key="8">
    <source>
        <dbReference type="Google" id="ProtNLM"/>
    </source>
</evidence>
<name>A0ABD6P2T6_9MYCO</name>
<evidence type="ECO:0000313" key="7">
    <source>
        <dbReference type="Proteomes" id="UP000092086"/>
    </source>
</evidence>
<dbReference type="Proteomes" id="UP000092086">
    <property type="component" value="Unassembled WGS sequence"/>
</dbReference>